<dbReference type="SUPFAM" id="SSF56281">
    <property type="entry name" value="Metallo-hydrolase/oxidoreductase"/>
    <property type="match status" value="1"/>
</dbReference>
<evidence type="ECO:0000259" key="1">
    <source>
        <dbReference type="Pfam" id="PF12706"/>
    </source>
</evidence>
<dbReference type="Gene3D" id="3.60.15.10">
    <property type="entry name" value="Ribonuclease Z/Hydroxyacylglutathione hydrolase-like"/>
    <property type="match status" value="1"/>
</dbReference>
<organism evidence="2">
    <name type="scientific">marine metagenome</name>
    <dbReference type="NCBI Taxonomy" id="408172"/>
    <lineage>
        <taxon>unclassified sequences</taxon>
        <taxon>metagenomes</taxon>
        <taxon>ecological metagenomes</taxon>
    </lineage>
</organism>
<dbReference type="Pfam" id="PF12706">
    <property type="entry name" value="Lactamase_B_2"/>
    <property type="match status" value="1"/>
</dbReference>
<dbReference type="InterPro" id="IPR001279">
    <property type="entry name" value="Metallo-B-lactamas"/>
</dbReference>
<gene>
    <name evidence="2" type="ORF">METZ01_LOCUS36691</name>
</gene>
<dbReference type="InterPro" id="IPR036866">
    <property type="entry name" value="RibonucZ/Hydroxyglut_hydro"/>
</dbReference>
<proteinExistence type="predicted"/>
<dbReference type="AlphaFoldDB" id="A0A381R1W0"/>
<dbReference type="GO" id="GO:0042781">
    <property type="term" value="F:3'-tRNA processing endoribonuclease activity"/>
    <property type="evidence" value="ECO:0007669"/>
    <property type="project" value="TreeGrafter"/>
</dbReference>
<sequence length="287" mass="30688">VTTTVIVTGTGTPIATADRAGPGVLVVYEGSGGTVRLQFDVGRSTVMRLLGAGTSPGGLDAVFLTHHHSDHLVGLDDLLLTRWVLDRHRDLPPIPVVAPAGPCIRFVDGLADRWAEDLAVRAAHAGRDRGPEVDVRPFGLPAAPTEVWRAADVRVLAGRVRHEPVRPAVGYRVETPDGVVVVSGDTVVCDEVADLAVGTDVLVYEAMRFSEVRALPEQRRFILDYHADTVAIGRQAEDLGVSRLVLTHLLPPPESEADEQAFEDDVRSGGYTGDVVVARDLTAVTLP</sequence>
<feature type="domain" description="Metallo-beta-lactamase" evidence="1">
    <location>
        <begin position="55"/>
        <end position="248"/>
    </location>
</feature>
<protein>
    <recommendedName>
        <fullName evidence="1">Metallo-beta-lactamase domain-containing protein</fullName>
    </recommendedName>
</protein>
<feature type="non-terminal residue" evidence="2">
    <location>
        <position position="1"/>
    </location>
</feature>
<dbReference type="PANTHER" id="PTHR46018:SF2">
    <property type="entry name" value="ZINC PHOSPHODIESTERASE ELAC PROTEIN 1"/>
    <property type="match status" value="1"/>
</dbReference>
<dbReference type="PANTHER" id="PTHR46018">
    <property type="entry name" value="ZINC PHOSPHODIESTERASE ELAC PROTEIN 1"/>
    <property type="match status" value="1"/>
</dbReference>
<dbReference type="EMBL" id="UINC01001569">
    <property type="protein sequence ID" value="SUZ83837.1"/>
    <property type="molecule type" value="Genomic_DNA"/>
</dbReference>
<evidence type="ECO:0000313" key="2">
    <source>
        <dbReference type="EMBL" id="SUZ83837.1"/>
    </source>
</evidence>
<accession>A0A381R1W0</accession>
<reference evidence="2" key="1">
    <citation type="submission" date="2018-05" db="EMBL/GenBank/DDBJ databases">
        <authorList>
            <person name="Lanie J.A."/>
            <person name="Ng W.-L."/>
            <person name="Kazmierczak K.M."/>
            <person name="Andrzejewski T.M."/>
            <person name="Davidsen T.M."/>
            <person name="Wayne K.J."/>
            <person name="Tettelin H."/>
            <person name="Glass J.I."/>
            <person name="Rusch D."/>
            <person name="Podicherti R."/>
            <person name="Tsui H.-C.T."/>
            <person name="Winkler M.E."/>
        </authorList>
    </citation>
    <scope>NUCLEOTIDE SEQUENCE</scope>
</reference>
<name>A0A381R1W0_9ZZZZ</name>